<dbReference type="STRING" id="1314781.A0A165NZ32"/>
<keyword evidence="1" id="KW-0863">Zinc-finger</keyword>
<feature type="zinc finger region" description="C3H1-type" evidence="1">
    <location>
        <begin position="390"/>
        <end position="418"/>
    </location>
</feature>
<name>A0A165NZ32_EXIGL</name>
<dbReference type="EMBL" id="KV425894">
    <property type="protein sequence ID" value="KZW01422.1"/>
    <property type="molecule type" value="Genomic_DNA"/>
</dbReference>
<dbReference type="InterPro" id="IPR000571">
    <property type="entry name" value="Znf_CCCH"/>
</dbReference>
<gene>
    <name evidence="4" type="ORF">EXIGLDRAFT_790821</name>
</gene>
<evidence type="ECO:0000256" key="2">
    <source>
        <dbReference type="SAM" id="MobiDB-lite"/>
    </source>
</evidence>
<protein>
    <recommendedName>
        <fullName evidence="3">C3H1-type domain-containing protein</fullName>
    </recommendedName>
</protein>
<proteinExistence type="predicted"/>
<dbReference type="GO" id="GO:0008270">
    <property type="term" value="F:zinc ion binding"/>
    <property type="evidence" value="ECO:0007669"/>
    <property type="project" value="UniProtKB-KW"/>
</dbReference>
<feature type="non-terminal residue" evidence="4">
    <location>
        <position position="1"/>
    </location>
</feature>
<evidence type="ECO:0000313" key="4">
    <source>
        <dbReference type="EMBL" id="KZW01422.1"/>
    </source>
</evidence>
<feature type="region of interest" description="Disordered" evidence="2">
    <location>
        <begin position="372"/>
        <end position="391"/>
    </location>
</feature>
<evidence type="ECO:0000256" key="1">
    <source>
        <dbReference type="PROSITE-ProRule" id="PRU00723"/>
    </source>
</evidence>
<evidence type="ECO:0000259" key="3">
    <source>
        <dbReference type="PROSITE" id="PS50103"/>
    </source>
</evidence>
<dbReference type="PROSITE" id="PS50103">
    <property type="entry name" value="ZF_C3H1"/>
    <property type="match status" value="1"/>
</dbReference>
<organism evidence="4 5">
    <name type="scientific">Exidia glandulosa HHB12029</name>
    <dbReference type="NCBI Taxonomy" id="1314781"/>
    <lineage>
        <taxon>Eukaryota</taxon>
        <taxon>Fungi</taxon>
        <taxon>Dikarya</taxon>
        <taxon>Basidiomycota</taxon>
        <taxon>Agaricomycotina</taxon>
        <taxon>Agaricomycetes</taxon>
        <taxon>Auriculariales</taxon>
        <taxon>Exidiaceae</taxon>
        <taxon>Exidia</taxon>
    </lineage>
</organism>
<sequence>RDSYIHFPSHCLYRIPFVSRVCLGPFSVASLSKTHPLRLPRLSSVSFRGRAHVTTAPRKQPVQTHVVSRGSNGRLIREPLPFLAPLPPSRSPSPNMSFTSEQATEIGDIVAASVADVKKDLADLVARLKGVTLPPPAPAAATTATPGTAATSTASGALNLFSTPDEIADAFAARTASAPTAVQHSPAFFPGASPSGAAAVVNPYAGKNAVIRFPHVDQTLLQSVLSHTVTFKELIKLNPVTQQSSPDQTLQWANGQISVVDKATAKAFPDMGALLGSLVVYFDILSFSLSATHGKQAGGWEHGWTLSHGSSLFIQHLLQLQQQSTFSSILKYAERFFLYRRAEMLHGQYSGWWAPDTTLQFFLVPLPPVASKPSSSSPGPSSGSGKTHKPKSETVCLKFLEGKCPGDTCAYGRQHTPAASKA</sequence>
<dbReference type="Proteomes" id="UP000077266">
    <property type="component" value="Unassembled WGS sequence"/>
</dbReference>
<dbReference type="AlphaFoldDB" id="A0A165NZ32"/>
<keyword evidence="1" id="KW-0862">Zinc</keyword>
<accession>A0A165NZ32</accession>
<dbReference type="InParanoid" id="A0A165NZ32"/>
<reference evidence="4 5" key="1">
    <citation type="journal article" date="2016" name="Mol. Biol. Evol.">
        <title>Comparative Genomics of Early-Diverging Mushroom-Forming Fungi Provides Insights into the Origins of Lignocellulose Decay Capabilities.</title>
        <authorList>
            <person name="Nagy L.G."/>
            <person name="Riley R."/>
            <person name="Tritt A."/>
            <person name="Adam C."/>
            <person name="Daum C."/>
            <person name="Floudas D."/>
            <person name="Sun H."/>
            <person name="Yadav J.S."/>
            <person name="Pangilinan J."/>
            <person name="Larsson K.H."/>
            <person name="Matsuura K."/>
            <person name="Barry K."/>
            <person name="Labutti K."/>
            <person name="Kuo R."/>
            <person name="Ohm R.A."/>
            <person name="Bhattacharya S.S."/>
            <person name="Shirouzu T."/>
            <person name="Yoshinaga Y."/>
            <person name="Martin F.M."/>
            <person name="Grigoriev I.V."/>
            <person name="Hibbett D.S."/>
        </authorList>
    </citation>
    <scope>NUCLEOTIDE SEQUENCE [LARGE SCALE GENOMIC DNA]</scope>
    <source>
        <strain evidence="4 5">HHB12029</strain>
    </source>
</reference>
<evidence type="ECO:0000313" key="5">
    <source>
        <dbReference type="Proteomes" id="UP000077266"/>
    </source>
</evidence>
<keyword evidence="5" id="KW-1185">Reference proteome</keyword>
<keyword evidence="1" id="KW-0479">Metal-binding</keyword>
<feature type="compositionally biased region" description="Low complexity" evidence="2">
    <location>
        <begin position="372"/>
        <end position="385"/>
    </location>
</feature>
<feature type="domain" description="C3H1-type" evidence="3">
    <location>
        <begin position="390"/>
        <end position="418"/>
    </location>
</feature>
<dbReference type="OrthoDB" id="2774821at2759"/>